<feature type="compositionally biased region" description="Basic and acidic residues" evidence="2">
    <location>
        <begin position="1"/>
        <end position="17"/>
    </location>
</feature>
<feature type="non-terminal residue" evidence="3">
    <location>
        <position position="1"/>
    </location>
</feature>
<proteinExistence type="predicted"/>
<comment type="caution">
    <text evidence="3">The sequence shown here is derived from an EMBL/GenBank/DDBJ whole genome shotgun (WGS) entry which is preliminary data.</text>
</comment>
<feature type="non-terminal residue" evidence="3">
    <location>
        <position position="227"/>
    </location>
</feature>
<dbReference type="GO" id="GO:0035256">
    <property type="term" value="F:G protein-coupled glutamate receptor binding"/>
    <property type="evidence" value="ECO:0007669"/>
    <property type="project" value="InterPro"/>
</dbReference>
<feature type="region of interest" description="Disordered" evidence="2">
    <location>
        <begin position="1"/>
        <end position="55"/>
    </location>
</feature>
<dbReference type="SUPFAM" id="SSF57997">
    <property type="entry name" value="Tropomyosin"/>
    <property type="match status" value="1"/>
</dbReference>
<keyword evidence="4" id="KW-1185">Reference proteome</keyword>
<dbReference type="InterPro" id="IPR045027">
    <property type="entry name" value="Homer"/>
</dbReference>
<sequence length="227" mass="26256">MRGKRIPELRSTRRDARAPIARSLRCGTESGAAEEDLSEREECQSGGDHSANTKKWETELQTLRESNARLIDALQESATNVEQWKKQLEECKDESDQLRKKITELEAQCNEINVEKEHNEQLSMKVQELELELAEKELELENLRKQAEIIPQLMEDCELMTQKLQDAELKSKDLEDRIQTLQADLEESQHKQGNLKMELKTFLDVLDGKIDELHEFRQGLSKLGIDN</sequence>
<evidence type="ECO:0000256" key="2">
    <source>
        <dbReference type="SAM" id="MobiDB-lite"/>
    </source>
</evidence>
<dbReference type="Proteomes" id="UP000886611">
    <property type="component" value="Unassembled WGS sequence"/>
</dbReference>
<dbReference type="EMBL" id="JAATIS010000094">
    <property type="protein sequence ID" value="KAG2470955.1"/>
    <property type="molecule type" value="Genomic_DNA"/>
</dbReference>
<evidence type="ECO:0000313" key="4">
    <source>
        <dbReference type="Proteomes" id="UP000886611"/>
    </source>
</evidence>
<name>A0A8X7XKK4_POLSE</name>
<accession>A0A8X7XKK4</accession>
<organism evidence="3 4">
    <name type="scientific">Polypterus senegalus</name>
    <name type="common">Senegal bichir</name>
    <dbReference type="NCBI Taxonomy" id="55291"/>
    <lineage>
        <taxon>Eukaryota</taxon>
        <taxon>Metazoa</taxon>
        <taxon>Chordata</taxon>
        <taxon>Craniata</taxon>
        <taxon>Vertebrata</taxon>
        <taxon>Euteleostomi</taxon>
        <taxon>Actinopterygii</taxon>
        <taxon>Polypteriformes</taxon>
        <taxon>Polypteridae</taxon>
        <taxon>Polypterus</taxon>
    </lineage>
</organism>
<dbReference type="AlphaFoldDB" id="A0A8X7XKK4"/>
<evidence type="ECO:0000313" key="3">
    <source>
        <dbReference type="EMBL" id="KAG2470955.1"/>
    </source>
</evidence>
<dbReference type="PANTHER" id="PTHR10918">
    <property type="entry name" value="HOMER"/>
    <property type="match status" value="1"/>
</dbReference>
<gene>
    <name evidence="3" type="primary">Homer2</name>
    <name evidence="3" type="ORF">GTO96_0005963</name>
</gene>
<feature type="coiled-coil region" evidence="1">
    <location>
        <begin position="67"/>
        <end position="198"/>
    </location>
</feature>
<dbReference type="Gene3D" id="1.20.5.1700">
    <property type="match status" value="1"/>
</dbReference>
<evidence type="ECO:0000256" key="1">
    <source>
        <dbReference type="SAM" id="Coils"/>
    </source>
</evidence>
<reference evidence="3 4" key="1">
    <citation type="journal article" date="2021" name="Cell">
        <title>Tracing the genetic footprints of vertebrate landing in non-teleost ray-finned fishes.</title>
        <authorList>
            <person name="Bi X."/>
            <person name="Wang K."/>
            <person name="Yang L."/>
            <person name="Pan H."/>
            <person name="Jiang H."/>
            <person name="Wei Q."/>
            <person name="Fang M."/>
            <person name="Yu H."/>
            <person name="Zhu C."/>
            <person name="Cai Y."/>
            <person name="He Y."/>
            <person name="Gan X."/>
            <person name="Zeng H."/>
            <person name="Yu D."/>
            <person name="Zhu Y."/>
            <person name="Jiang H."/>
            <person name="Qiu Q."/>
            <person name="Yang H."/>
            <person name="Zhang Y.E."/>
            <person name="Wang W."/>
            <person name="Zhu M."/>
            <person name="He S."/>
            <person name="Zhang G."/>
        </authorList>
    </citation>
    <scope>NUCLEOTIDE SEQUENCE [LARGE SCALE GENOMIC DNA]</scope>
    <source>
        <strain evidence="3">Bchr_013</strain>
    </source>
</reference>
<keyword evidence="1" id="KW-0175">Coiled coil</keyword>
<protein>
    <submittedName>
        <fullName evidence="3">HOME2 protein</fullName>
    </submittedName>
</protein>